<gene>
    <name evidence="1" type="ORF">EDD29_4297</name>
</gene>
<accession>A0A3N1CZM0</accession>
<dbReference type="AlphaFoldDB" id="A0A3N1CZM0"/>
<organism evidence="1 2">
    <name type="scientific">Actinocorallia herbida</name>
    <dbReference type="NCBI Taxonomy" id="58109"/>
    <lineage>
        <taxon>Bacteria</taxon>
        <taxon>Bacillati</taxon>
        <taxon>Actinomycetota</taxon>
        <taxon>Actinomycetes</taxon>
        <taxon>Streptosporangiales</taxon>
        <taxon>Thermomonosporaceae</taxon>
        <taxon>Actinocorallia</taxon>
    </lineage>
</organism>
<evidence type="ECO:0000313" key="1">
    <source>
        <dbReference type="EMBL" id="ROO86719.1"/>
    </source>
</evidence>
<protein>
    <recommendedName>
        <fullName evidence="3">Acetyltransferase (GNAT) family protein</fullName>
    </recommendedName>
</protein>
<reference evidence="1 2" key="1">
    <citation type="submission" date="2018-11" db="EMBL/GenBank/DDBJ databases">
        <title>Sequencing the genomes of 1000 actinobacteria strains.</title>
        <authorList>
            <person name="Klenk H.-P."/>
        </authorList>
    </citation>
    <scope>NUCLEOTIDE SEQUENCE [LARGE SCALE GENOMIC DNA]</scope>
    <source>
        <strain evidence="1 2">DSM 44254</strain>
    </source>
</reference>
<dbReference type="EMBL" id="RJKE01000001">
    <property type="protein sequence ID" value="ROO86719.1"/>
    <property type="molecule type" value="Genomic_DNA"/>
</dbReference>
<dbReference type="OrthoDB" id="1113003at2"/>
<name>A0A3N1CZM0_9ACTN</name>
<evidence type="ECO:0008006" key="3">
    <source>
        <dbReference type="Google" id="ProtNLM"/>
    </source>
</evidence>
<keyword evidence="2" id="KW-1185">Reference proteome</keyword>
<evidence type="ECO:0000313" key="2">
    <source>
        <dbReference type="Proteomes" id="UP000272400"/>
    </source>
</evidence>
<comment type="caution">
    <text evidence="1">The sequence shown here is derived from an EMBL/GenBank/DDBJ whole genome shotgun (WGS) entry which is preliminary data.</text>
</comment>
<proteinExistence type="predicted"/>
<sequence length="301" mass="32690">MRCRILEDGELDALTRELPVQVWNSLAASRLYGSTLDLVCLSRQGKAVGTWVCPLDGQDPVFARRAFRLLPYASPWVDPELHPSARHRVVMAMAATLMERADAVELPMDPRFGEVAALLEAGADVLCRHTRVLDTTDGAAVRSGYLPTVHNHIRAAAVRHTVERVPPERFDFARAIVGQPAEAVAARRRSGLEVDRDHPTLCLSAVDGDGVCRGQVFVLRSAATAILLHSWFDRDGTRGVPSLLVDAAISGSAAELSALSFDFEGSVIPGIDRFMAGFGARAAAYPQVRWQRSARSEAELG</sequence>
<dbReference type="Proteomes" id="UP000272400">
    <property type="component" value="Unassembled WGS sequence"/>
</dbReference>
<dbReference type="RefSeq" id="WP_123666094.1">
    <property type="nucleotide sequence ID" value="NZ_RJKE01000001.1"/>
</dbReference>